<proteinExistence type="predicted"/>
<name>A0ABU2N214_9ACTN</name>
<keyword evidence="3" id="KW-1185">Reference proteome</keyword>
<dbReference type="RefSeq" id="WP_311708778.1">
    <property type="nucleotide sequence ID" value="NZ_JAVREL010000037.1"/>
</dbReference>
<evidence type="ECO:0000313" key="2">
    <source>
        <dbReference type="EMBL" id="MDT0347652.1"/>
    </source>
</evidence>
<feature type="region of interest" description="Disordered" evidence="1">
    <location>
        <begin position="137"/>
        <end position="166"/>
    </location>
</feature>
<reference evidence="3" key="1">
    <citation type="submission" date="2023-07" db="EMBL/GenBank/DDBJ databases">
        <title>30 novel species of actinomycetes from the DSMZ collection.</title>
        <authorList>
            <person name="Nouioui I."/>
        </authorList>
    </citation>
    <scope>NUCLEOTIDE SEQUENCE [LARGE SCALE GENOMIC DNA]</scope>
    <source>
        <strain evidence="3">DSM 44938</strain>
    </source>
</reference>
<dbReference type="Proteomes" id="UP001183246">
    <property type="component" value="Unassembled WGS sequence"/>
</dbReference>
<dbReference type="EMBL" id="JAVREL010000037">
    <property type="protein sequence ID" value="MDT0347652.1"/>
    <property type="molecule type" value="Genomic_DNA"/>
</dbReference>
<organism evidence="2 3">
    <name type="scientific">Streptomyces litchfieldiae</name>
    <dbReference type="NCBI Taxonomy" id="3075543"/>
    <lineage>
        <taxon>Bacteria</taxon>
        <taxon>Bacillati</taxon>
        <taxon>Actinomycetota</taxon>
        <taxon>Actinomycetes</taxon>
        <taxon>Kitasatosporales</taxon>
        <taxon>Streptomycetaceae</taxon>
        <taxon>Streptomyces</taxon>
    </lineage>
</organism>
<evidence type="ECO:0000256" key="1">
    <source>
        <dbReference type="SAM" id="MobiDB-lite"/>
    </source>
</evidence>
<evidence type="ECO:0000313" key="3">
    <source>
        <dbReference type="Proteomes" id="UP001183246"/>
    </source>
</evidence>
<comment type="caution">
    <text evidence="2">The sequence shown here is derived from an EMBL/GenBank/DDBJ whole genome shotgun (WGS) entry which is preliminary data.</text>
</comment>
<sequence length="274" mass="29844">MTRRLRLKRVLQNIPPGRRELAEALRRLCRHLKAATQAEILRLLAERGYTKTKSELSRYLSGERLPPAHFVRALHGAAVDISGAHAVGCSEADLLDLHSKAEALKCAGCAVLRAENATLRAENGSLREDLEYARKARGGLPPGNVARRGLGSHLPVPRPRADRQDMETRLPGKTGFQVSSQTVMAFVADTEQLHREGRHRELAALCQEGLQGLMPTETAHAVAVLRAHGRSFVDDLIQMAGRDQSSADVMATALELIKQKRAGDAGQILEAALA</sequence>
<protein>
    <submittedName>
        <fullName evidence="2">Uncharacterized protein</fullName>
    </submittedName>
</protein>
<accession>A0ABU2N214</accession>
<gene>
    <name evidence="2" type="ORF">RM590_34575</name>
</gene>